<dbReference type="GO" id="GO:0009097">
    <property type="term" value="P:isoleucine biosynthetic process"/>
    <property type="evidence" value="ECO:0007669"/>
    <property type="project" value="TreeGrafter"/>
</dbReference>
<dbReference type="InterPro" id="IPR012001">
    <property type="entry name" value="Thiamin_PyroP_enz_TPP-bd_dom"/>
</dbReference>
<dbReference type="GO" id="GO:0009099">
    <property type="term" value="P:L-valine biosynthetic process"/>
    <property type="evidence" value="ECO:0007669"/>
    <property type="project" value="TreeGrafter"/>
</dbReference>
<dbReference type="PANTHER" id="PTHR18968:SF13">
    <property type="entry name" value="ACETOLACTATE SYNTHASE CATALYTIC SUBUNIT, MITOCHONDRIAL"/>
    <property type="match status" value="1"/>
</dbReference>
<dbReference type="GO" id="GO:0000287">
    <property type="term" value="F:magnesium ion binding"/>
    <property type="evidence" value="ECO:0007669"/>
    <property type="project" value="InterPro"/>
</dbReference>
<evidence type="ECO:0000256" key="2">
    <source>
        <dbReference type="ARBA" id="ARBA00023052"/>
    </source>
</evidence>
<dbReference type="AlphaFoldDB" id="A0A381P5I8"/>
<evidence type="ECO:0008006" key="8">
    <source>
        <dbReference type="Google" id="ProtNLM"/>
    </source>
</evidence>
<evidence type="ECO:0000313" key="7">
    <source>
        <dbReference type="EMBL" id="SUZ61569.1"/>
    </source>
</evidence>
<dbReference type="GO" id="GO:0005948">
    <property type="term" value="C:acetolactate synthase complex"/>
    <property type="evidence" value="ECO:0007669"/>
    <property type="project" value="TreeGrafter"/>
</dbReference>
<dbReference type="SUPFAM" id="SSF52518">
    <property type="entry name" value="Thiamin diphosphate-binding fold (THDP-binding)"/>
    <property type="match status" value="2"/>
</dbReference>
<dbReference type="InterPro" id="IPR045229">
    <property type="entry name" value="TPP_enz"/>
</dbReference>
<organism evidence="7">
    <name type="scientific">marine metagenome</name>
    <dbReference type="NCBI Taxonomy" id="408172"/>
    <lineage>
        <taxon>unclassified sequences</taxon>
        <taxon>metagenomes</taxon>
        <taxon>ecological metagenomes</taxon>
    </lineage>
</organism>
<dbReference type="Gene3D" id="3.40.50.970">
    <property type="match status" value="2"/>
</dbReference>
<reference evidence="7" key="1">
    <citation type="submission" date="2018-05" db="EMBL/GenBank/DDBJ databases">
        <authorList>
            <person name="Lanie J.A."/>
            <person name="Ng W.-L."/>
            <person name="Kazmierczak K.M."/>
            <person name="Andrzejewski T.M."/>
            <person name="Davidsen T.M."/>
            <person name="Wayne K.J."/>
            <person name="Tettelin H."/>
            <person name="Glass J.I."/>
            <person name="Rusch D."/>
            <person name="Podicherti R."/>
            <person name="Tsui H.-C.T."/>
            <person name="Winkler M.E."/>
        </authorList>
    </citation>
    <scope>NUCLEOTIDE SEQUENCE</scope>
</reference>
<sequence length="637" mass="70892">MRSLFKQFFDNDISRRDFGTKLLALGFSQIAVNTFLSAAVQAREVLPDEGIRIEGTGAEILAETLRAAEVEYVFGTSSTGMSPFFDALTLKDDIKFISAIAESQATSMAHGYELVTGKTAVLFIPGVAIPSAMNNLYNAWKDRSSIAVLSDGSSSNFAGRNGFQQLDDWLDPMTVFTKWRWQVDNDRQISEMVRRTIKLAETPPGGPVYLRFPGSILKKPKIKQTIYPQSQFKIPMGLHPKPELIEATAKALLEAQKPLMILGHEVTRAKANKEVVELADLLGIRMAQGYSVYGDVPFKHPLFCGFYGMGIPRGLSKTDVFLNLGAPMPDPTIFTAPIPSKAKVIHARIEFDDIANSHPTDIAIAAGMKETVIAIKESVQSLATMNRIKVLREDRMQASIEINAKFEARKEQRAKETWNSSPLSWERASYEIDRNLDDHAIVVAELDTRKPFEWMNLGPEEKWLVGGTTGFALGWGIGASLGAKIAEPNRQVACMVGDGAMLFGQIESLWSASRYDIPVIIIVCNNMSYDFERNRIIQASPLAAMKETRDMWRDISCYLGNPEVEFVGLANSFDIQGKQANTPEELIQCLQQAKDVTVNGRPFLIDLRLMQLDLRGFETQQTWHPDISIAAKRTKKV</sequence>
<evidence type="ECO:0000256" key="3">
    <source>
        <dbReference type="RuleBase" id="RU362132"/>
    </source>
</evidence>
<gene>
    <name evidence="7" type="ORF">METZ01_LOCUS14423</name>
</gene>
<evidence type="ECO:0000259" key="4">
    <source>
        <dbReference type="Pfam" id="PF00205"/>
    </source>
</evidence>
<dbReference type="Pfam" id="PF00205">
    <property type="entry name" value="TPP_enzyme_M"/>
    <property type="match status" value="1"/>
</dbReference>
<dbReference type="InterPro" id="IPR029035">
    <property type="entry name" value="DHS-like_NAD/FAD-binding_dom"/>
</dbReference>
<evidence type="ECO:0000259" key="5">
    <source>
        <dbReference type="Pfam" id="PF02775"/>
    </source>
</evidence>
<dbReference type="PANTHER" id="PTHR18968">
    <property type="entry name" value="THIAMINE PYROPHOSPHATE ENZYMES"/>
    <property type="match status" value="1"/>
</dbReference>
<dbReference type="Gene3D" id="3.40.50.1220">
    <property type="entry name" value="TPP-binding domain"/>
    <property type="match status" value="1"/>
</dbReference>
<dbReference type="Pfam" id="PF02775">
    <property type="entry name" value="TPP_enzyme_C"/>
    <property type="match status" value="1"/>
</dbReference>
<feature type="domain" description="Thiamine pyrophosphate enzyme N-terminal TPP-binding" evidence="6">
    <location>
        <begin position="56"/>
        <end position="167"/>
    </location>
</feature>
<feature type="domain" description="Thiamine pyrophosphate enzyme TPP-binding" evidence="5">
    <location>
        <begin position="461"/>
        <end position="606"/>
    </location>
</feature>
<keyword evidence="2 3" id="KW-0786">Thiamine pyrophosphate</keyword>
<dbReference type="GO" id="GO:0030976">
    <property type="term" value="F:thiamine pyrophosphate binding"/>
    <property type="evidence" value="ECO:0007669"/>
    <property type="project" value="InterPro"/>
</dbReference>
<dbReference type="CDD" id="cd02002">
    <property type="entry name" value="TPP_BFDC"/>
    <property type="match status" value="1"/>
</dbReference>
<dbReference type="GO" id="GO:0003984">
    <property type="term" value="F:acetolactate synthase activity"/>
    <property type="evidence" value="ECO:0007669"/>
    <property type="project" value="TreeGrafter"/>
</dbReference>
<dbReference type="Pfam" id="PF02776">
    <property type="entry name" value="TPP_enzyme_N"/>
    <property type="match status" value="1"/>
</dbReference>
<feature type="domain" description="Thiamine pyrophosphate enzyme central" evidence="4">
    <location>
        <begin position="245"/>
        <end position="373"/>
    </location>
</feature>
<dbReference type="InterPro" id="IPR011766">
    <property type="entry name" value="TPP_enzyme_TPP-bd"/>
</dbReference>
<dbReference type="EMBL" id="UINC01000812">
    <property type="protein sequence ID" value="SUZ61569.1"/>
    <property type="molecule type" value="Genomic_DNA"/>
</dbReference>
<dbReference type="CDD" id="cd07035">
    <property type="entry name" value="TPP_PYR_POX_like"/>
    <property type="match status" value="1"/>
</dbReference>
<dbReference type="InterPro" id="IPR029061">
    <property type="entry name" value="THDP-binding"/>
</dbReference>
<comment type="similarity">
    <text evidence="1 3">Belongs to the TPP enzyme family.</text>
</comment>
<protein>
    <recommendedName>
        <fullName evidence="8">Thiamine pyrophosphate enzyme TPP-binding domain-containing protein</fullName>
    </recommendedName>
</protein>
<name>A0A381P5I8_9ZZZZ</name>
<accession>A0A381P5I8</accession>
<dbReference type="InterPro" id="IPR012000">
    <property type="entry name" value="Thiamin_PyroP_enz_cen_dom"/>
</dbReference>
<evidence type="ECO:0000256" key="1">
    <source>
        <dbReference type="ARBA" id="ARBA00007812"/>
    </source>
</evidence>
<dbReference type="SUPFAM" id="SSF52467">
    <property type="entry name" value="DHS-like NAD/FAD-binding domain"/>
    <property type="match status" value="1"/>
</dbReference>
<evidence type="ECO:0000259" key="6">
    <source>
        <dbReference type="Pfam" id="PF02776"/>
    </source>
</evidence>
<dbReference type="GO" id="GO:0050660">
    <property type="term" value="F:flavin adenine dinucleotide binding"/>
    <property type="evidence" value="ECO:0007669"/>
    <property type="project" value="TreeGrafter"/>
</dbReference>
<proteinExistence type="inferred from homology"/>